<gene>
    <name evidence="3" type="ORF">LCGC14_2024560</name>
</gene>
<comment type="caution">
    <text evidence="3">The sequence shown here is derived from an EMBL/GenBank/DDBJ whole genome shotgun (WGS) entry which is preliminary data.</text>
</comment>
<name>A0A0F9HTL0_9ZZZZ</name>
<feature type="region of interest" description="Disordered" evidence="1">
    <location>
        <begin position="311"/>
        <end position="341"/>
    </location>
</feature>
<evidence type="ECO:0000256" key="1">
    <source>
        <dbReference type="SAM" id="MobiDB-lite"/>
    </source>
</evidence>
<proteinExistence type="predicted"/>
<feature type="region of interest" description="Disordered" evidence="1">
    <location>
        <begin position="442"/>
        <end position="466"/>
    </location>
</feature>
<accession>A0A0F9HTL0</accession>
<dbReference type="AlphaFoldDB" id="A0A0F9HTL0"/>
<sequence>MDNYLKGDENVDIWEIEDKREQNPKVIYKYHNGWDEEDTFTCIDNLYHEISSGTEQGVFCIHDINNDQKKFVQQKQGWFQYGFEEVSFEKAAESLISRKAAKDQLKKCYVVGLSALAVSPAVIGIGTTLSKTLQNLTISNSGLSSSNFDFSSPSFQHYLHKTITVFSAALMTSGMKTQGLSLSKVLPVVMVALSGSEYAKAQTFCPIAAGSFWIGNVQTRMVASDDFLYVAASSTSNPNFWIYDLKKNATNPPSVGSFYNDRSTFSLAVSRCNAYIHQGSGAVLVVDICNPCFSSTSLSSSSSSTSTSSISSSVSSSASSTSTSSVSSSSSSTSKSSISSSSTSSAISSVVSKSFSETFRSRGKQTLQTVVDITSGRESNSVGIGAALGIGIASGLFFGIISGGTAMLWILKKQQNRTSQASEGRGSKDFFLEENVRASPNAGESVYGLSSSVTKPSEEAYRRTPDVVHPVIGEEYQRTPDVVHP</sequence>
<feature type="compositionally biased region" description="Basic and acidic residues" evidence="1">
    <location>
        <begin position="456"/>
        <end position="466"/>
    </location>
</feature>
<dbReference type="EMBL" id="LAZR01023445">
    <property type="protein sequence ID" value="KKL78467.1"/>
    <property type="molecule type" value="Genomic_DNA"/>
</dbReference>
<feature type="transmembrane region" description="Helical" evidence="2">
    <location>
        <begin position="384"/>
        <end position="411"/>
    </location>
</feature>
<feature type="transmembrane region" description="Helical" evidence="2">
    <location>
        <begin position="108"/>
        <end position="129"/>
    </location>
</feature>
<organism evidence="3">
    <name type="scientific">marine sediment metagenome</name>
    <dbReference type="NCBI Taxonomy" id="412755"/>
    <lineage>
        <taxon>unclassified sequences</taxon>
        <taxon>metagenomes</taxon>
        <taxon>ecological metagenomes</taxon>
    </lineage>
</organism>
<protein>
    <submittedName>
        <fullName evidence="3">Uncharacterized protein</fullName>
    </submittedName>
</protein>
<keyword evidence="2" id="KW-0472">Membrane</keyword>
<keyword evidence="2" id="KW-0812">Transmembrane</keyword>
<evidence type="ECO:0000256" key="2">
    <source>
        <dbReference type="SAM" id="Phobius"/>
    </source>
</evidence>
<evidence type="ECO:0000313" key="3">
    <source>
        <dbReference type="EMBL" id="KKL78467.1"/>
    </source>
</evidence>
<keyword evidence="2" id="KW-1133">Transmembrane helix</keyword>
<reference evidence="3" key="1">
    <citation type="journal article" date="2015" name="Nature">
        <title>Complex archaea that bridge the gap between prokaryotes and eukaryotes.</title>
        <authorList>
            <person name="Spang A."/>
            <person name="Saw J.H."/>
            <person name="Jorgensen S.L."/>
            <person name="Zaremba-Niedzwiedzka K."/>
            <person name="Martijn J."/>
            <person name="Lind A.E."/>
            <person name="van Eijk R."/>
            <person name="Schleper C."/>
            <person name="Guy L."/>
            <person name="Ettema T.J."/>
        </authorList>
    </citation>
    <scope>NUCLEOTIDE SEQUENCE</scope>
</reference>